<reference evidence="1 3" key="1">
    <citation type="journal article" date="2019" name="Nat. Med.">
        <title>A library of human gut bacterial isolates paired with longitudinal multiomics data enables mechanistic microbiome research.</title>
        <authorList>
            <person name="Poyet M."/>
            <person name="Groussin M."/>
            <person name="Gibbons S.M."/>
            <person name="Avila-Pacheco J."/>
            <person name="Jiang X."/>
            <person name="Kearney S.M."/>
            <person name="Perrotta A.R."/>
            <person name="Berdy B."/>
            <person name="Zhao S."/>
            <person name="Lieberman T.D."/>
            <person name="Swanson P.K."/>
            <person name="Smith M."/>
            <person name="Roesemann S."/>
            <person name="Alexander J.E."/>
            <person name="Rich S.A."/>
            <person name="Livny J."/>
            <person name="Vlamakis H."/>
            <person name="Clish C."/>
            <person name="Bullock K."/>
            <person name="Deik A."/>
            <person name="Scott J."/>
            <person name="Pierce K.A."/>
            <person name="Xavier R.J."/>
            <person name="Alm E.J."/>
        </authorList>
    </citation>
    <scope>NUCLEOTIDE SEQUENCE [LARGE SCALE GENOMIC DNA]</scope>
    <source>
        <strain evidence="1 3">BIOML-A1</strain>
    </source>
</reference>
<organism evidence="2 4">
    <name type="scientific">Alistipes finegoldii</name>
    <dbReference type="NCBI Taxonomy" id="214856"/>
    <lineage>
        <taxon>Bacteria</taxon>
        <taxon>Pseudomonadati</taxon>
        <taxon>Bacteroidota</taxon>
        <taxon>Bacteroidia</taxon>
        <taxon>Bacteroidales</taxon>
        <taxon>Rikenellaceae</taxon>
        <taxon>Alistipes</taxon>
    </lineage>
</organism>
<evidence type="ECO:0000313" key="1">
    <source>
        <dbReference type="EMBL" id="KAA3159039.1"/>
    </source>
</evidence>
<evidence type="ECO:0000313" key="4">
    <source>
        <dbReference type="Proteomes" id="UP001181347"/>
    </source>
</evidence>
<dbReference type="EMBL" id="JAWDES010000004">
    <property type="protein sequence ID" value="MDU0259518.1"/>
    <property type="molecule type" value="Genomic_DNA"/>
</dbReference>
<evidence type="ECO:0000313" key="2">
    <source>
        <dbReference type="EMBL" id="MDU0259518.1"/>
    </source>
</evidence>
<dbReference type="Proteomes" id="UP001181347">
    <property type="component" value="Unassembled WGS sequence"/>
</dbReference>
<dbReference type="EMBL" id="VVND01000013">
    <property type="protein sequence ID" value="KAA3159039.1"/>
    <property type="molecule type" value="Genomic_DNA"/>
</dbReference>
<dbReference type="Proteomes" id="UP000324870">
    <property type="component" value="Unassembled WGS sequence"/>
</dbReference>
<reference evidence="2" key="2">
    <citation type="submission" date="2023-10" db="EMBL/GenBank/DDBJ databases">
        <title>Genome Sequence of the Bacteria from From Gut Wall in Crohn's Disease.</title>
        <authorList>
            <person name="Rodriguez-Palacios A."/>
        </authorList>
    </citation>
    <scope>NUCLEOTIDE SEQUENCE</scope>
    <source>
        <strain evidence="2">CavFT-hAR58</strain>
    </source>
</reference>
<name>A0AAE4LK02_9BACT</name>
<comment type="caution">
    <text evidence="2">The sequence shown here is derived from an EMBL/GenBank/DDBJ whole genome shotgun (WGS) entry which is preliminary data.</text>
</comment>
<gene>
    <name evidence="1" type="ORF">F2A26_09175</name>
    <name evidence="2" type="ORF">RVH17_05205</name>
</gene>
<keyword evidence="3" id="KW-1185">Reference proteome</keyword>
<accession>A0AAE4LK02</accession>
<dbReference type="AlphaFoldDB" id="A0AAE4LK02"/>
<proteinExistence type="predicted"/>
<evidence type="ECO:0000313" key="3">
    <source>
        <dbReference type="Proteomes" id="UP000324870"/>
    </source>
</evidence>
<protein>
    <submittedName>
        <fullName evidence="2">Uncharacterized protein</fullName>
    </submittedName>
</protein>
<dbReference type="RefSeq" id="WP_009599051.1">
    <property type="nucleotide sequence ID" value="NZ_AP025581.1"/>
</dbReference>
<sequence length="123" mass="13979">MEPTGGQRVSCAAISPVCPVRNVVCLVLRRKTGTPSEKNGAARRGSDGHCRNGFAKVKDNMLKYKLFVKFFKVFFRRKKLQAVLLLYINIIIRFAERPRKPPIFFLAAVCSLIELIMFETSGW</sequence>